<feature type="compositionally biased region" description="Basic and acidic residues" evidence="1">
    <location>
        <begin position="214"/>
        <end position="234"/>
    </location>
</feature>
<feature type="region of interest" description="Disordered" evidence="1">
    <location>
        <begin position="49"/>
        <end position="110"/>
    </location>
</feature>
<dbReference type="InterPro" id="IPR046350">
    <property type="entry name" value="Cystatin_sf"/>
</dbReference>
<feature type="signal peptide" evidence="2">
    <location>
        <begin position="1"/>
        <end position="27"/>
    </location>
</feature>
<dbReference type="GeneID" id="95391529"/>
<protein>
    <submittedName>
        <fullName evidence="4">Putative membrane protein YkoI</fullName>
    </submittedName>
</protein>
<feature type="domain" description="PepSY" evidence="3">
    <location>
        <begin position="172"/>
        <end position="229"/>
    </location>
</feature>
<organism evidence="4 5">
    <name type="scientific">Nonomuraea dietziae</name>
    <dbReference type="NCBI Taxonomy" id="65515"/>
    <lineage>
        <taxon>Bacteria</taxon>
        <taxon>Bacillati</taxon>
        <taxon>Actinomycetota</taxon>
        <taxon>Actinomycetes</taxon>
        <taxon>Streptosporangiales</taxon>
        <taxon>Streptosporangiaceae</taxon>
        <taxon>Nonomuraea</taxon>
    </lineage>
</organism>
<evidence type="ECO:0000259" key="3">
    <source>
        <dbReference type="Pfam" id="PF03413"/>
    </source>
</evidence>
<feature type="domain" description="PepSY" evidence="3">
    <location>
        <begin position="96"/>
        <end position="147"/>
    </location>
</feature>
<gene>
    <name evidence="4" type="ORF">FHR33_005200</name>
</gene>
<dbReference type="EMBL" id="JACIBV010000001">
    <property type="protein sequence ID" value="MBB3729340.1"/>
    <property type="molecule type" value="Genomic_DNA"/>
</dbReference>
<dbReference type="RefSeq" id="WP_183652483.1">
    <property type="nucleotide sequence ID" value="NZ_BAAAXX010000021.1"/>
</dbReference>
<evidence type="ECO:0000313" key="5">
    <source>
        <dbReference type="Proteomes" id="UP000579945"/>
    </source>
</evidence>
<sequence>MYGGRGTKTIIGTILAGSALFAASACASDTQSGTFTAQRDDSRAAADKIAGLLSPTGMPPGDPTGYPTGDPSPGDPSPGDPSPGEASPGAGAGDLQKAGSAATEAVEGGTIISIEAEDDGRLWEVHVVGSDGVEQQLDVDAESGDVVSGPTAEDDDAGDKARLMALVKGAELSYEEAAEKVATAVPGGKITELSLDRHQGKVVWEADVMGSDGTKQEVRVDAKDGTVTKNRSTD</sequence>
<dbReference type="Proteomes" id="UP000579945">
    <property type="component" value="Unassembled WGS sequence"/>
</dbReference>
<keyword evidence="2" id="KW-0732">Signal</keyword>
<name>A0A7W5VD87_9ACTN</name>
<accession>A0A7W5VD87</accession>
<dbReference type="Pfam" id="PF03413">
    <property type="entry name" value="PepSY"/>
    <property type="match status" value="2"/>
</dbReference>
<dbReference type="SUPFAM" id="SSF54403">
    <property type="entry name" value="Cystatin/monellin"/>
    <property type="match status" value="1"/>
</dbReference>
<dbReference type="Gene3D" id="3.30.505.20">
    <property type="match status" value="1"/>
</dbReference>
<reference evidence="4 5" key="1">
    <citation type="submission" date="2020-08" db="EMBL/GenBank/DDBJ databases">
        <title>Sequencing the genomes of 1000 actinobacteria strains.</title>
        <authorList>
            <person name="Klenk H.-P."/>
        </authorList>
    </citation>
    <scope>NUCLEOTIDE SEQUENCE [LARGE SCALE GENOMIC DNA]</scope>
    <source>
        <strain evidence="4 5">DSM 44320</strain>
    </source>
</reference>
<comment type="caution">
    <text evidence="4">The sequence shown here is derived from an EMBL/GenBank/DDBJ whole genome shotgun (WGS) entry which is preliminary data.</text>
</comment>
<feature type="chain" id="PRO_5030618521" evidence="2">
    <location>
        <begin position="28"/>
        <end position="234"/>
    </location>
</feature>
<evidence type="ECO:0000256" key="1">
    <source>
        <dbReference type="SAM" id="MobiDB-lite"/>
    </source>
</evidence>
<keyword evidence="5" id="KW-1185">Reference proteome</keyword>
<dbReference type="Gene3D" id="3.10.450.40">
    <property type="match status" value="1"/>
</dbReference>
<proteinExistence type="predicted"/>
<feature type="region of interest" description="Disordered" evidence="1">
    <location>
        <begin position="212"/>
        <end position="234"/>
    </location>
</feature>
<dbReference type="PROSITE" id="PS51257">
    <property type="entry name" value="PROKAR_LIPOPROTEIN"/>
    <property type="match status" value="1"/>
</dbReference>
<feature type="compositionally biased region" description="Low complexity" evidence="1">
    <location>
        <begin position="63"/>
        <end position="72"/>
    </location>
</feature>
<dbReference type="InterPro" id="IPR025711">
    <property type="entry name" value="PepSY"/>
</dbReference>
<evidence type="ECO:0000256" key="2">
    <source>
        <dbReference type="SAM" id="SignalP"/>
    </source>
</evidence>
<dbReference type="AlphaFoldDB" id="A0A7W5VD87"/>
<evidence type="ECO:0000313" key="4">
    <source>
        <dbReference type="EMBL" id="MBB3729340.1"/>
    </source>
</evidence>